<evidence type="ECO:0000313" key="8">
    <source>
        <dbReference type="EMBL" id="KON83138.1"/>
    </source>
</evidence>
<organism evidence="8 9">
    <name type="scientific">Rossellomorea marisflavi</name>
    <dbReference type="NCBI Taxonomy" id="189381"/>
    <lineage>
        <taxon>Bacteria</taxon>
        <taxon>Bacillati</taxon>
        <taxon>Bacillota</taxon>
        <taxon>Bacilli</taxon>
        <taxon>Bacillales</taxon>
        <taxon>Bacillaceae</taxon>
        <taxon>Rossellomorea</taxon>
    </lineage>
</organism>
<evidence type="ECO:0000256" key="6">
    <source>
        <dbReference type="SAM" id="Phobius"/>
    </source>
</evidence>
<dbReference type="GO" id="GO:0006260">
    <property type="term" value="P:DNA replication"/>
    <property type="evidence" value="ECO:0007669"/>
    <property type="project" value="UniProtKB-KW"/>
</dbReference>
<dbReference type="InterPro" id="IPR001623">
    <property type="entry name" value="DnaJ_domain"/>
</dbReference>
<dbReference type="SMART" id="SM00271">
    <property type="entry name" value="DnaJ"/>
    <property type="match status" value="1"/>
</dbReference>
<evidence type="ECO:0000256" key="1">
    <source>
        <dbReference type="ARBA" id="ARBA00022705"/>
    </source>
</evidence>
<proteinExistence type="predicted"/>
<evidence type="ECO:0000313" key="9">
    <source>
        <dbReference type="Proteomes" id="UP000037405"/>
    </source>
</evidence>
<keyword evidence="6" id="KW-0472">Membrane</keyword>
<accession>A0A0M0G041</accession>
<dbReference type="SMART" id="SM00028">
    <property type="entry name" value="TPR"/>
    <property type="match status" value="3"/>
</dbReference>
<keyword evidence="4" id="KW-0346">Stress response</keyword>
<keyword evidence="9" id="KW-1185">Reference proteome</keyword>
<evidence type="ECO:0000256" key="3">
    <source>
        <dbReference type="ARBA" id="ARBA00022803"/>
    </source>
</evidence>
<dbReference type="AlphaFoldDB" id="A0A0M0G041"/>
<gene>
    <name evidence="8" type="ORF">AF331_20120</name>
</gene>
<dbReference type="InterPro" id="IPR019734">
    <property type="entry name" value="TPR_rpt"/>
</dbReference>
<keyword evidence="2" id="KW-0677">Repeat</keyword>
<dbReference type="PROSITE" id="PS50005">
    <property type="entry name" value="TPR"/>
    <property type="match status" value="1"/>
</dbReference>
<dbReference type="SUPFAM" id="SSF48452">
    <property type="entry name" value="TPR-like"/>
    <property type="match status" value="1"/>
</dbReference>
<keyword evidence="6" id="KW-1133">Transmembrane helix</keyword>
<dbReference type="PANTHER" id="PTHR45586">
    <property type="entry name" value="TPR REPEAT-CONTAINING PROTEIN PA4667"/>
    <property type="match status" value="1"/>
</dbReference>
<dbReference type="InterPro" id="IPR011990">
    <property type="entry name" value="TPR-like_helical_dom_sf"/>
</dbReference>
<protein>
    <recommendedName>
        <fullName evidence="7">J domain-containing protein</fullName>
    </recommendedName>
</protein>
<dbReference type="PANTHER" id="PTHR45586:SF1">
    <property type="entry name" value="LIPOPOLYSACCHARIDE ASSEMBLY PROTEIN B"/>
    <property type="match status" value="1"/>
</dbReference>
<dbReference type="PATRIC" id="fig|189381.12.peg.3559"/>
<evidence type="ECO:0000256" key="4">
    <source>
        <dbReference type="ARBA" id="ARBA00023016"/>
    </source>
</evidence>
<keyword evidence="6" id="KW-0812">Transmembrane</keyword>
<dbReference type="EMBL" id="LGUE01000008">
    <property type="protein sequence ID" value="KON83138.1"/>
    <property type="molecule type" value="Genomic_DNA"/>
</dbReference>
<sequence>MTQWEILGIEPTDDLSVIKKAYSRQLKNHHPEDDPEGYQNLREAYDSITKMLKQQKRAEKEAAFSTADDAEMEVDIPEETITEDEEYVPATSLFPDHIGSLHEPLSDVALLLDQAEVLYGDFEARLNEGRWMDLLDQDVLWNMELQQRVSEEMLLFIWHHCLLPKRIWILLENQFGWQQMLKEGNHSLDEEDAEHFYRFYERRIGYFPALRYDWTIGVDMDHESFFHALESAYDEWFKGDFEASEAYAKTALSLFDRHPDVHKLLGQLHLHQGRVKHALPHLVEVTKLDPDDLDAQLSSARALYEDGAYEESAAVLAYLIELEPENTDFLNLYGKVLFKQKKLVEARRVFKQVKHIDPIGDSEVLVYLANIHRIMRNDPGKFDSTTKDIEAELYLLSPGKKFAVFLWSQFRWGMIFSCIFLFVSWHQLGNLAEEIHMNRVGFTLVTIFSMGSEYRQPTSTIIWTIIWTAILLLSLRKIVKRWNRVRRSLVG</sequence>
<dbReference type="OrthoDB" id="9816462at2"/>
<dbReference type="InterPro" id="IPR036869">
    <property type="entry name" value="J_dom_sf"/>
</dbReference>
<evidence type="ECO:0000259" key="7">
    <source>
        <dbReference type="PROSITE" id="PS50076"/>
    </source>
</evidence>
<evidence type="ECO:0000256" key="2">
    <source>
        <dbReference type="ARBA" id="ARBA00022737"/>
    </source>
</evidence>
<reference evidence="9" key="1">
    <citation type="submission" date="2015-07" db="EMBL/GenBank/DDBJ databases">
        <title>Fjat-14235 jcm11544.</title>
        <authorList>
            <person name="Liu B."/>
            <person name="Wang J."/>
            <person name="Zhu Y."/>
            <person name="Liu G."/>
            <person name="Chen Q."/>
            <person name="Chen Z."/>
            <person name="Lan J."/>
            <person name="Che J."/>
            <person name="Ge C."/>
            <person name="Shi H."/>
            <person name="Pan Z."/>
            <person name="Liu X."/>
        </authorList>
    </citation>
    <scope>NUCLEOTIDE SEQUENCE [LARGE SCALE GENOMIC DNA]</scope>
    <source>
        <strain evidence="9">JCM 11544</strain>
    </source>
</reference>
<keyword evidence="1" id="KW-0235">DNA replication</keyword>
<feature type="repeat" description="TPR" evidence="5">
    <location>
        <begin position="259"/>
        <end position="292"/>
    </location>
</feature>
<comment type="caution">
    <text evidence="8">The sequence shown here is derived from an EMBL/GenBank/DDBJ whole genome shotgun (WGS) entry which is preliminary data.</text>
</comment>
<dbReference type="Pfam" id="PF13432">
    <property type="entry name" value="TPR_16"/>
    <property type="match status" value="2"/>
</dbReference>
<feature type="transmembrane region" description="Helical" evidence="6">
    <location>
        <begin position="460"/>
        <end position="479"/>
    </location>
</feature>
<feature type="domain" description="J" evidence="7">
    <location>
        <begin position="2"/>
        <end position="64"/>
    </location>
</feature>
<dbReference type="PROSITE" id="PS50076">
    <property type="entry name" value="DNAJ_2"/>
    <property type="match status" value="1"/>
</dbReference>
<keyword evidence="3 5" id="KW-0802">TPR repeat</keyword>
<dbReference type="STRING" id="189381.GCA_900166615_00192"/>
<dbReference type="Proteomes" id="UP000037405">
    <property type="component" value="Unassembled WGS sequence"/>
</dbReference>
<dbReference type="InterPro" id="IPR051012">
    <property type="entry name" value="CellSynth/LPSAsmb/PSIAsmb"/>
</dbReference>
<dbReference type="RefSeq" id="WP_053429761.1">
    <property type="nucleotide sequence ID" value="NZ_JAUKEI010000004.1"/>
</dbReference>
<dbReference type="CDD" id="cd06257">
    <property type="entry name" value="DnaJ"/>
    <property type="match status" value="1"/>
</dbReference>
<dbReference type="SUPFAM" id="SSF46565">
    <property type="entry name" value="Chaperone J-domain"/>
    <property type="match status" value="1"/>
</dbReference>
<dbReference type="Gene3D" id="1.25.40.10">
    <property type="entry name" value="Tetratricopeptide repeat domain"/>
    <property type="match status" value="1"/>
</dbReference>
<dbReference type="Gene3D" id="1.10.287.110">
    <property type="entry name" value="DnaJ domain"/>
    <property type="match status" value="1"/>
</dbReference>
<evidence type="ECO:0000256" key="5">
    <source>
        <dbReference type="PROSITE-ProRule" id="PRU00339"/>
    </source>
</evidence>
<name>A0A0M0G041_9BACI</name>